<evidence type="ECO:0000259" key="14">
    <source>
        <dbReference type="Pfam" id="PF00930"/>
    </source>
</evidence>
<organism evidence="15 16">
    <name type="scientific">Macrostomum lignano</name>
    <dbReference type="NCBI Taxonomy" id="282301"/>
    <lineage>
        <taxon>Eukaryota</taxon>
        <taxon>Metazoa</taxon>
        <taxon>Spiralia</taxon>
        <taxon>Lophotrochozoa</taxon>
        <taxon>Platyhelminthes</taxon>
        <taxon>Rhabditophora</taxon>
        <taxon>Macrostomorpha</taxon>
        <taxon>Macrostomida</taxon>
        <taxon>Macrostomidae</taxon>
        <taxon>Macrostomum</taxon>
    </lineage>
</organism>
<evidence type="ECO:0000256" key="1">
    <source>
        <dbReference type="ARBA" id="ARBA00004606"/>
    </source>
</evidence>
<keyword evidence="8 12" id="KW-1133">Transmembrane helix</keyword>
<comment type="subcellular location">
    <subcellularLocation>
        <location evidence="11">Endomembrane system</location>
        <topology evidence="11">Single-pass membrane protein</topology>
    </subcellularLocation>
    <subcellularLocation>
        <location evidence="1">Membrane</location>
        <topology evidence="1">Single-pass type II membrane protein</topology>
    </subcellularLocation>
</comment>
<dbReference type="Gene3D" id="2.140.10.30">
    <property type="entry name" value="Dipeptidylpeptidase IV, N-terminal domain"/>
    <property type="match status" value="1"/>
</dbReference>
<evidence type="ECO:0000256" key="3">
    <source>
        <dbReference type="ARBA" id="ARBA00022670"/>
    </source>
</evidence>
<dbReference type="SUPFAM" id="SSF82171">
    <property type="entry name" value="DPP6 N-terminal domain-like"/>
    <property type="match status" value="1"/>
</dbReference>
<keyword evidence="5" id="KW-0378">Hydrolase</keyword>
<feature type="domain" description="Peptidase S9 prolyl oligopeptidase catalytic" evidence="13">
    <location>
        <begin position="618"/>
        <end position="824"/>
    </location>
</feature>
<evidence type="ECO:0000313" key="16">
    <source>
        <dbReference type="Proteomes" id="UP000215902"/>
    </source>
</evidence>
<gene>
    <name evidence="15" type="ORF">BOX15_Mlig008602g1</name>
</gene>
<dbReference type="PANTHER" id="PTHR11731:SF200">
    <property type="entry name" value="DIPEPTIDYL PEPTIDASE 10, ISOFORM B"/>
    <property type="match status" value="1"/>
</dbReference>
<dbReference type="InterPro" id="IPR029058">
    <property type="entry name" value="AB_hydrolase_fold"/>
</dbReference>
<evidence type="ECO:0000256" key="7">
    <source>
        <dbReference type="ARBA" id="ARBA00022968"/>
    </source>
</evidence>
<comment type="caution">
    <text evidence="15">The sequence shown here is derived from an EMBL/GenBank/DDBJ whole genome shotgun (WGS) entry which is preliminary data.</text>
</comment>
<dbReference type="SUPFAM" id="SSF53474">
    <property type="entry name" value="alpha/beta-Hydrolases"/>
    <property type="match status" value="1"/>
</dbReference>
<evidence type="ECO:0008006" key="17">
    <source>
        <dbReference type="Google" id="ProtNLM"/>
    </source>
</evidence>
<keyword evidence="10" id="KW-0325">Glycoprotein</keyword>
<evidence type="ECO:0000256" key="4">
    <source>
        <dbReference type="ARBA" id="ARBA00022692"/>
    </source>
</evidence>
<evidence type="ECO:0000256" key="6">
    <source>
        <dbReference type="ARBA" id="ARBA00022825"/>
    </source>
</evidence>
<keyword evidence="3" id="KW-0645">Protease</keyword>
<feature type="domain" description="Dipeptidylpeptidase IV N-terminal" evidence="14">
    <location>
        <begin position="139"/>
        <end position="519"/>
    </location>
</feature>
<dbReference type="Pfam" id="PF00930">
    <property type="entry name" value="DPPIV_N"/>
    <property type="match status" value="1"/>
</dbReference>
<dbReference type="InterPro" id="IPR001375">
    <property type="entry name" value="Peptidase_S9_cat"/>
</dbReference>
<reference evidence="15 16" key="1">
    <citation type="submission" date="2017-06" db="EMBL/GenBank/DDBJ databases">
        <title>A platform for efficient transgenesis in Macrostomum lignano, a flatworm model organism for stem cell research.</title>
        <authorList>
            <person name="Berezikov E."/>
        </authorList>
    </citation>
    <scope>NUCLEOTIDE SEQUENCE [LARGE SCALE GENOMIC DNA]</scope>
    <source>
        <strain evidence="15">DV1</strain>
        <tissue evidence="15">Whole organism</tissue>
    </source>
</reference>
<evidence type="ECO:0000256" key="9">
    <source>
        <dbReference type="ARBA" id="ARBA00023136"/>
    </source>
</evidence>
<dbReference type="STRING" id="282301.A0A267FPM1"/>
<sequence length="850" mass="95591">MSESEYNDDLDADEELVGNAPAQKNLRGVVIAVVVIVSILALIGAAILWLTPRTDELHLGEPITFTEAMSMMRKMRQLRYQWLSCSKRGATADVLVYLNASSGDIMQASFDQNNDTVSVSRLLSKDQFSEGSIGHFVASRDCQTLLIQSSPEKIYRHSSSAFYKLVALPKAPGQRITEKSLCPEGNCEVNPARLRAVQWGSDGAFVAFVFDNNIYYSAKPFEEPAVKITNSPLDPAITVGTCNWVYEEEILESSDAFWVSPGDERIAYLVFNDSAVQAYRMPWYGSPTNMYIQQRGVPYPKAGSRAPLTKVSLRVYDIASRRTIELSKPMAVPQEHYVTLVRWFNSTHLIVGWVNRNQDRGFLGVCDLGTASATATCRLFFRHIQRNGWMDFNKQKASEPLMDPASERLFIVLHNSGYRRIAALRLGGSNQVSWVSPASYDVADILHHDAAAQQLHFLSCRGATDDVQDATMMHLHRIAAVEGSSPAYCITCPLKDCLYNRASYSISSAYFLLECLGPDPYTYAVFKNSYPGGYKAVMSVETNDEFKAGLVGKNMPRIVFRKIKLREKTTKMSRADPLEVNAKLVLPYQLNESHISQYPLVLKVYGGPFSQMVTRKFEFGWQHYLASSLYIMSASIDGRGTGNRGSDFLFSIKNNFANVELEDQMDSLASLRELQYVNKSCIAVFGWSYGGFMALHMMGHESNANNSYFSTAVAVAPVTDFYYYNTGYTERYLGVKSDETSENYKRTNVSRLAPNFWNKDLLLAHGTGDDNVHYQNSAQFVKVLVEQKVNFEFATYPDEDHSMRGAQKHLFLKVTSFLLNSFNKTSERKRFLNSEVHKYCPKINGTVNQC</sequence>
<dbReference type="Gene3D" id="3.40.50.1820">
    <property type="entry name" value="alpha/beta hydrolase"/>
    <property type="match status" value="1"/>
</dbReference>
<keyword evidence="4 12" id="KW-0812">Transmembrane</keyword>
<dbReference type="FunFam" id="3.40.50.1820:FF:000003">
    <property type="entry name" value="Dipeptidyl peptidase 4"/>
    <property type="match status" value="1"/>
</dbReference>
<evidence type="ECO:0000256" key="11">
    <source>
        <dbReference type="ARBA" id="ARBA00037847"/>
    </source>
</evidence>
<keyword evidence="9 12" id="KW-0472">Membrane</keyword>
<proteinExistence type="predicted"/>
<evidence type="ECO:0000259" key="13">
    <source>
        <dbReference type="Pfam" id="PF00326"/>
    </source>
</evidence>
<dbReference type="InterPro" id="IPR050278">
    <property type="entry name" value="Serine_Prot_S9B/DPPIV"/>
</dbReference>
<dbReference type="GO" id="GO:0004177">
    <property type="term" value="F:aminopeptidase activity"/>
    <property type="evidence" value="ECO:0007669"/>
    <property type="project" value="UniProtKB-KW"/>
</dbReference>
<protein>
    <recommendedName>
        <fullName evidence="17">Peptidase S9 prolyl oligopeptidase catalytic domain-containing protein</fullName>
    </recommendedName>
</protein>
<evidence type="ECO:0000256" key="10">
    <source>
        <dbReference type="ARBA" id="ARBA00023180"/>
    </source>
</evidence>
<evidence type="ECO:0000256" key="8">
    <source>
        <dbReference type="ARBA" id="ARBA00022989"/>
    </source>
</evidence>
<dbReference type="GO" id="GO:0006508">
    <property type="term" value="P:proteolysis"/>
    <property type="evidence" value="ECO:0007669"/>
    <property type="project" value="UniProtKB-KW"/>
</dbReference>
<evidence type="ECO:0000256" key="2">
    <source>
        <dbReference type="ARBA" id="ARBA00022438"/>
    </source>
</evidence>
<dbReference type="PANTHER" id="PTHR11731">
    <property type="entry name" value="PROTEASE FAMILY S9B,C DIPEPTIDYL-PEPTIDASE IV-RELATED"/>
    <property type="match status" value="1"/>
</dbReference>
<keyword evidence="2" id="KW-0031">Aminopeptidase</keyword>
<keyword evidence="6" id="KW-0720">Serine protease</keyword>
<dbReference type="Pfam" id="PF00326">
    <property type="entry name" value="Peptidase_S9"/>
    <property type="match status" value="1"/>
</dbReference>
<name>A0A267FPM1_9PLAT</name>
<accession>A0A267FPM1</accession>
<dbReference type="EMBL" id="NIVC01000910">
    <property type="protein sequence ID" value="PAA74979.1"/>
    <property type="molecule type" value="Genomic_DNA"/>
</dbReference>
<keyword evidence="16" id="KW-1185">Reference proteome</keyword>
<keyword evidence="7" id="KW-0735">Signal-anchor</keyword>
<dbReference type="GO" id="GO:0012505">
    <property type="term" value="C:endomembrane system"/>
    <property type="evidence" value="ECO:0007669"/>
    <property type="project" value="UniProtKB-SubCell"/>
</dbReference>
<evidence type="ECO:0000313" key="15">
    <source>
        <dbReference type="EMBL" id="PAA74979.1"/>
    </source>
</evidence>
<dbReference type="AlphaFoldDB" id="A0A267FPM1"/>
<dbReference type="GO" id="GO:0008236">
    <property type="term" value="F:serine-type peptidase activity"/>
    <property type="evidence" value="ECO:0007669"/>
    <property type="project" value="UniProtKB-KW"/>
</dbReference>
<dbReference type="Proteomes" id="UP000215902">
    <property type="component" value="Unassembled WGS sequence"/>
</dbReference>
<evidence type="ECO:0000256" key="12">
    <source>
        <dbReference type="SAM" id="Phobius"/>
    </source>
</evidence>
<dbReference type="OrthoDB" id="16520at2759"/>
<dbReference type="GO" id="GO:0005886">
    <property type="term" value="C:plasma membrane"/>
    <property type="evidence" value="ECO:0007669"/>
    <property type="project" value="TreeGrafter"/>
</dbReference>
<evidence type="ECO:0000256" key="5">
    <source>
        <dbReference type="ARBA" id="ARBA00022801"/>
    </source>
</evidence>
<dbReference type="GO" id="GO:0008239">
    <property type="term" value="F:dipeptidyl-peptidase activity"/>
    <property type="evidence" value="ECO:0007669"/>
    <property type="project" value="TreeGrafter"/>
</dbReference>
<dbReference type="InterPro" id="IPR002469">
    <property type="entry name" value="Peptidase_S9B_N"/>
</dbReference>
<feature type="transmembrane region" description="Helical" evidence="12">
    <location>
        <begin position="29"/>
        <end position="50"/>
    </location>
</feature>